<organism evidence="1 2">
    <name type="scientific">Sandaracinobacter neustonicus</name>
    <dbReference type="NCBI Taxonomy" id="1715348"/>
    <lineage>
        <taxon>Bacteria</taxon>
        <taxon>Pseudomonadati</taxon>
        <taxon>Pseudomonadota</taxon>
        <taxon>Alphaproteobacteria</taxon>
        <taxon>Sphingomonadales</taxon>
        <taxon>Sphingosinicellaceae</taxon>
        <taxon>Sandaracinobacter</taxon>
    </lineage>
</organism>
<sequence length="105" mass="11539">MILGRKAQHPNEIPLKGHDSLTTDFREIARFWVSQERSFVLVAPGVVSSPYLLGSLIVESLHTAAAGYAAMDGYSAEWALAELWRGFDEERARIGGAEEPEEGHA</sequence>
<dbReference type="AlphaFoldDB" id="A0A501XM42"/>
<dbReference type="Proteomes" id="UP000319897">
    <property type="component" value="Unassembled WGS sequence"/>
</dbReference>
<keyword evidence="2" id="KW-1185">Reference proteome</keyword>
<dbReference type="Gene3D" id="3.30.2370.10">
    <property type="entry name" value="putative pyruvate dehydrogenase"/>
    <property type="match status" value="1"/>
</dbReference>
<gene>
    <name evidence="1" type="ORF">FJQ54_07565</name>
</gene>
<dbReference type="RefSeq" id="WP_140927811.1">
    <property type="nucleotide sequence ID" value="NZ_VFSU01000021.1"/>
</dbReference>
<dbReference type="OrthoDB" id="7558075at2"/>
<protein>
    <submittedName>
        <fullName evidence="1">Uncharacterized protein</fullName>
    </submittedName>
</protein>
<comment type="caution">
    <text evidence="1">The sequence shown here is derived from an EMBL/GenBank/DDBJ whole genome shotgun (WGS) entry which is preliminary data.</text>
</comment>
<name>A0A501XM42_9SPHN</name>
<proteinExistence type="predicted"/>
<evidence type="ECO:0000313" key="1">
    <source>
        <dbReference type="EMBL" id="TPE61752.1"/>
    </source>
</evidence>
<reference evidence="1 2" key="1">
    <citation type="submission" date="2019-06" db="EMBL/GenBank/DDBJ databases">
        <authorList>
            <person name="Lee I."/>
            <person name="Jang G.I."/>
            <person name="Hwang C.Y."/>
        </authorList>
    </citation>
    <scope>NUCLEOTIDE SEQUENCE [LARGE SCALE GENOMIC DNA]</scope>
    <source>
        <strain evidence="1 2">PAMC 28131</strain>
    </source>
</reference>
<dbReference type="EMBL" id="VFSU01000021">
    <property type="protein sequence ID" value="TPE61752.1"/>
    <property type="molecule type" value="Genomic_DNA"/>
</dbReference>
<evidence type="ECO:0000313" key="2">
    <source>
        <dbReference type="Proteomes" id="UP000319897"/>
    </source>
</evidence>
<accession>A0A501XM42</accession>